<dbReference type="RefSeq" id="XP_008606709.1">
    <property type="nucleotide sequence ID" value="XM_008608487.1"/>
</dbReference>
<reference evidence="13 14" key="1">
    <citation type="submission" date="2012-04" db="EMBL/GenBank/DDBJ databases">
        <title>The Genome Sequence of Saprolegnia declina VS20.</title>
        <authorList>
            <consortium name="The Broad Institute Genome Sequencing Platform"/>
            <person name="Russ C."/>
            <person name="Nusbaum C."/>
            <person name="Tyler B."/>
            <person name="van West P."/>
            <person name="Dieguez-Uribeondo J."/>
            <person name="de Bruijn I."/>
            <person name="Tripathy S."/>
            <person name="Jiang R."/>
            <person name="Young S.K."/>
            <person name="Zeng Q."/>
            <person name="Gargeya S."/>
            <person name="Fitzgerald M."/>
            <person name="Haas B."/>
            <person name="Abouelleil A."/>
            <person name="Alvarado L."/>
            <person name="Arachchi H.M."/>
            <person name="Berlin A."/>
            <person name="Chapman S.B."/>
            <person name="Goldberg J."/>
            <person name="Griggs A."/>
            <person name="Gujja S."/>
            <person name="Hansen M."/>
            <person name="Howarth C."/>
            <person name="Imamovic A."/>
            <person name="Larimer J."/>
            <person name="McCowen C."/>
            <person name="Montmayeur A."/>
            <person name="Murphy C."/>
            <person name="Neiman D."/>
            <person name="Pearson M."/>
            <person name="Priest M."/>
            <person name="Roberts A."/>
            <person name="Saif S."/>
            <person name="Shea T."/>
            <person name="Sisk P."/>
            <person name="Sykes S."/>
            <person name="Wortman J."/>
            <person name="Nusbaum C."/>
            <person name="Birren B."/>
        </authorList>
    </citation>
    <scope>NUCLEOTIDE SEQUENCE [LARGE SCALE GENOMIC DNA]</scope>
    <source>
        <strain evidence="13 14">VS20</strain>
    </source>
</reference>
<dbReference type="STRING" id="1156394.T0R1L8"/>
<keyword evidence="3" id="KW-0813">Transport</keyword>
<feature type="transmembrane region" description="Helical" evidence="11">
    <location>
        <begin position="544"/>
        <end position="562"/>
    </location>
</feature>
<dbReference type="InterPro" id="IPR003439">
    <property type="entry name" value="ABC_transporter-like_ATP-bd"/>
</dbReference>
<dbReference type="GeneID" id="19943610"/>
<feature type="transmembrane region" description="Helical" evidence="11">
    <location>
        <begin position="449"/>
        <end position="474"/>
    </location>
</feature>
<dbReference type="Proteomes" id="UP000030762">
    <property type="component" value="Unassembled WGS sequence"/>
</dbReference>
<evidence type="ECO:0000256" key="3">
    <source>
        <dbReference type="ARBA" id="ARBA00022448"/>
    </source>
</evidence>
<dbReference type="Gene3D" id="3.40.50.300">
    <property type="entry name" value="P-loop containing nucleotide triphosphate hydrolases"/>
    <property type="match status" value="2"/>
</dbReference>
<evidence type="ECO:0000256" key="7">
    <source>
        <dbReference type="ARBA" id="ARBA00022840"/>
    </source>
</evidence>
<feature type="transmembrane region" description="Helical" evidence="11">
    <location>
        <begin position="514"/>
        <end position="532"/>
    </location>
</feature>
<comment type="similarity">
    <text evidence="2">Belongs to the ABC transporter superfamily. ABCA family.</text>
</comment>
<dbReference type="GO" id="GO:0005524">
    <property type="term" value="F:ATP binding"/>
    <property type="evidence" value="ECO:0007669"/>
    <property type="project" value="UniProtKB-KW"/>
</dbReference>
<evidence type="ECO:0000256" key="10">
    <source>
        <dbReference type="SAM" id="MobiDB-lite"/>
    </source>
</evidence>
<keyword evidence="14" id="KW-1185">Reference proteome</keyword>
<keyword evidence="5" id="KW-0677">Repeat</keyword>
<dbReference type="GO" id="GO:0016887">
    <property type="term" value="F:ATP hydrolysis activity"/>
    <property type="evidence" value="ECO:0007669"/>
    <property type="project" value="InterPro"/>
</dbReference>
<dbReference type="GO" id="GO:0016020">
    <property type="term" value="C:membrane"/>
    <property type="evidence" value="ECO:0007669"/>
    <property type="project" value="UniProtKB-SubCell"/>
</dbReference>
<keyword evidence="4 11" id="KW-0812">Transmembrane</keyword>
<dbReference type="InParanoid" id="T0R1L8"/>
<dbReference type="GO" id="GO:0140359">
    <property type="term" value="F:ABC-type transporter activity"/>
    <property type="evidence" value="ECO:0007669"/>
    <property type="project" value="InterPro"/>
</dbReference>
<dbReference type="eggNOG" id="KOG0059">
    <property type="taxonomic scope" value="Eukaryota"/>
</dbReference>
<feature type="transmembrane region" description="Helical" evidence="11">
    <location>
        <begin position="1334"/>
        <end position="1361"/>
    </location>
</feature>
<keyword evidence="9 11" id="KW-0472">Membrane</keyword>
<keyword evidence="8 11" id="KW-1133">Transmembrane helix</keyword>
<organism evidence="13 14">
    <name type="scientific">Saprolegnia diclina (strain VS20)</name>
    <dbReference type="NCBI Taxonomy" id="1156394"/>
    <lineage>
        <taxon>Eukaryota</taxon>
        <taxon>Sar</taxon>
        <taxon>Stramenopiles</taxon>
        <taxon>Oomycota</taxon>
        <taxon>Saprolegniomycetes</taxon>
        <taxon>Saprolegniales</taxon>
        <taxon>Saprolegniaceae</taxon>
        <taxon>Saprolegnia</taxon>
    </lineage>
</organism>
<evidence type="ECO:0000259" key="12">
    <source>
        <dbReference type="PROSITE" id="PS50893"/>
    </source>
</evidence>
<evidence type="ECO:0000313" key="13">
    <source>
        <dbReference type="EMBL" id="EQC40235.1"/>
    </source>
</evidence>
<evidence type="ECO:0000256" key="9">
    <source>
        <dbReference type="ARBA" id="ARBA00023136"/>
    </source>
</evidence>
<dbReference type="InterPro" id="IPR013525">
    <property type="entry name" value="ABC2_TM"/>
</dbReference>
<evidence type="ECO:0000256" key="5">
    <source>
        <dbReference type="ARBA" id="ARBA00022737"/>
    </source>
</evidence>
<feature type="transmembrane region" description="Helical" evidence="11">
    <location>
        <begin position="406"/>
        <end position="429"/>
    </location>
</feature>
<feature type="transmembrane region" description="Helical" evidence="11">
    <location>
        <begin position="1017"/>
        <end position="1040"/>
    </location>
</feature>
<dbReference type="FunFam" id="3.40.50.300:FF:000335">
    <property type="entry name" value="ATP binding cassette subfamily A member 5"/>
    <property type="match status" value="1"/>
</dbReference>
<feature type="transmembrane region" description="Helical" evidence="11">
    <location>
        <begin position="1251"/>
        <end position="1273"/>
    </location>
</feature>
<dbReference type="OrthoDB" id="10255969at2759"/>
<accession>T0R1L8</accession>
<feature type="transmembrane region" description="Helical" evidence="11">
    <location>
        <begin position="582"/>
        <end position="605"/>
    </location>
</feature>
<keyword evidence="7" id="KW-0067">ATP-binding</keyword>
<feature type="transmembrane region" description="Helical" evidence="11">
    <location>
        <begin position="20"/>
        <end position="39"/>
    </location>
</feature>
<dbReference type="PROSITE" id="PS50893">
    <property type="entry name" value="ABC_TRANSPORTER_2"/>
    <property type="match status" value="2"/>
</dbReference>
<feature type="transmembrane region" description="Helical" evidence="11">
    <location>
        <begin position="1294"/>
        <end position="1322"/>
    </location>
</feature>
<dbReference type="PANTHER" id="PTHR19229:SF36">
    <property type="entry name" value="ATP-BINDING CASSETTE SUB-FAMILY A MEMBER 2"/>
    <property type="match status" value="1"/>
</dbReference>
<name>T0R1L8_SAPDV</name>
<dbReference type="FunFam" id="3.40.50.300:FF:000298">
    <property type="entry name" value="ATP-binding cassette sub-family A member 12"/>
    <property type="match status" value="1"/>
</dbReference>
<dbReference type="PROSITE" id="PS00211">
    <property type="entry name" value="ABC_TRANSPORTER_1"/>
    <property type="match status" value="2"/>
</dbReference>
<protein>
    <recommendedName>
        <fullName evidence="12">ABC transporter domain-containing protein</fullName>
    </recommendedName>
</protein>
<dbReference type="InterPro" id="IPR017871">
    <property type="entry name" value="ABC_transporter-like_CS"/>
</dbReference>
<dbReference type="SMART" id="SM00382">
    <property type="entry name" value="AAA"/>
    <property type="match status" value="2"/>
</dbReference>
<evidence type="ECO:0000256" key="1">
    <source>
        <dbReference type="ARBA" id="ARBA00004141"/>
    </source>
</evidence>
<keyword evidence="6" id="KW-0547">Nucleotide-binding</keyword>
<feature type="domain" description="ABC transporter" evidence="12">
    <location>
        <begin position="662"/>
        <end position="889"/>
    </location>
</feature>
<dbReference type="VEuPathDB" id="FungiDB:SDRG_02883"/>
<dbReference type="Pfam" id="PF00005">
    <property type="entry name" value="ABC_tran"/>
    <property type="match status" value="2"/>
</dbReference>
<feature type="transmembrane region" description="Helical" evidence="11">
    <location>
        <begin position="486"/>
        <end position="508"/>
    </location>
</feature>
<dbReference type="Pfam" id="PF12698">
    <property type="entry name" value="ABC2_membrane_3"/>
    <property type="match status" value="2"/>
</dbReference>
<feature type="transmembrane region" description="Helical" evidence="11">
    <location>
        <begin position="1447"/>
        <end position="1466"/>
    </location>
</feature>
<dbReference type="EMBL" id="JH767137">
    <property type="protein sequence ID" value="EQC40235.1"/>
    <property type="molecule type" value="Genomic_DNA"/>
</dbReference>
<evidence type="ECO:0000256" key="2">
    <source>
        <dbReference type="ARBA" id="ARBA00008869"/>
    </source>
</evidence>
<dbReference type="InterPro" id="IPR003593">
    <property type="entry name" value="AAA+_ATPase"/>
</dbReference>
<dbReference type="CDD" id="cd03263">
    <property type="entry name" value="ABC_subfamily_A"/>
    <property type="match status" value="2"/>
</dbReference>
<evidence type="ECO:0000256" key="4">
    <source>
        <dbReference type="ARBA" id="ARBA00022692"/>
    </source>
</evidence>
<dbReference type="OMA" id="IEAPEHH"/>
<evidence type="ECO:0000256" key="8">
    <source>
        <dbReference type="ARBA" id="ARBA00022989"/>
    </source>
</evidence>
<feature type="transmembrane region" description="Helical" evidence="11">
    <location>
        <begin position="1373"/>
        <end position="1392"/>
    </location>
</feature>
<feature type="region of interest" description="Disordered" evidence="10">
    <location>
        <begin position="629"/>
        <end position="656"/>
    </location>
</feature>
<dbReference type="InterPro" id="IPR026082">
    <property type="entry name" value="ABCA"/>
</dbReference>
<gene>
    <name evidence="13" type="ORF">SDRG_02883</name>
</gene>
<dbReference type="SUPFAM" id="SSF52540">
    <property type="entry name" value="P-loop containing nucleoside triphosphate hydrolases"/>
    <property type="match status" value="2"/>
</dbReference>
<dbReference type="GO" id="GO:0005319">
    <property type="term" value="F:lipid transporter activity"/>
    <property type="evidence" value="ECO:0007669"/>
    <property type="project" value="TreeGrafter"/>
</dbReference>
<evidence type="ECO:0000256" key="6">
    <source>
        <dbReference type="ARBA" id="ARBA00022741"/>
    </source>
</evidence>
<proteinExistence type="inferred from homology"/>
<sequence>MGHTIALLRKNLWLKKRHPIATFFEILCPALVFIAIVVVRSREDGHGSMYVPGWQNNTLFGRYGNDYGGSSDYNGVRFRERGVYSMLQNARYVPRSVQDCVTSLALNGSVDANCQKALSLRPKLAIVPDNTYTRAYLGATLAQWYPKLSLPMKNAKGNLNLTIAGLEDFLIYFDSEAALEAYVTAPDYGPKVDYSWWSSSYGEDKNATYNPTLVGAIVFNKMPSEDQIGTATDIEYTLRFPRANDDSYYQSTQKTTSAPATLRRYDPLSVDFYNREMAAYTTQGFATLDTMLTRVLNCRPVWDAANKRTNGTCSVTASTATAMADSALRAVATADVQSLIGALPLDYDMARNLSAAEAAFSPEVLAALLRPLRQAPQPFLGGVTDTFPTGVYGYDYFLQPGQIADLGICLGAVVFSVLLLGNVVGAFVLEKETRTREFMQALGLRPSALVLSWFLLYAVIVALIALVQTLLAVYGNLFRHSSALCVFGLLFAFGLTLIGFGFCASTLFTSAKTATYTTQLVFLLLSIVAFALSDEMSEATKTAACLLPPTAVVLGLQVIIKAEFYTRGITLANAGALQANRIRFSTTVAMLFLDAIWLTLLGLYLDGVTNGQAWYFPLQPSYWRAPTLTANSQESTERAHDSADIEAPEHHLAQQEKDGRALVVTRLHKTFGPHVAVDNLSLTFYEGQITCLLGHNGAGKTTAISMLTGMLRPTAGDATVHGLSLSKDLRSIQRSMGVCPQHNILYDDLTVSEHLRFYAAIKGVADVAAAVTATLAEVDLVDKAKDKVKALSGGMKRKLSVGIALLGNSSVVFLDEPTSGMDPYSRRSVWELLLRNRSKRIMILTTHYMEEADVLGDRIAIMANGALQCVGSALFLKNRFGAGYTLTLVKADASSAMDAVSSLIMTHVPSALLTSNVASEVSFQLPTHATSSFPDLFAALDDDLASYGLTSYGISVTTLEDVFIKVTSRATVPSAPATASVAVPIAPPVLVAHRTFFGQTSALLAKRFHVAKRDKRAFFNTTLLPVLLIAIGFGVMKYMYERDYVPLEPRIVMDASQYPDNAASPTPFACLTTSPACAALFSSSKFTGSTPEEVPYMGTTAYTTPTVNVFGYIYGAPTAPPECTYNTIYRGGDRPPCLSAPANLSSTQGFELRFGETVYNRSISSVRTQMGGYLVHVAPEDNVYSYVLFANASSSHAAPVYKRLLHQALYRTFSQSSSLQLVVASHPLPTTFNDKAARVARRQNFGDTMGYLGLVCFIFALSFFPAGIMTFLVKEKQLTAKQQQLASGVYLSAFWVANFIWDVVSFLPVVGILLALILGFHIRPYTSEAEHVSHAFGAVSVLFLLSGVALILLTYVGSFFLKEPTSAQSITVIVNWCVGFGFLVIEVLIKSISYEKSGAAVWRISPLYALGDGLMNMTETRPRWSPNGSESSAKVDALSPAGVLIDVYYLIVMVFVFALLVAIFEYRVTFRIPKPKKADAPGDRSGAPLDVDVAAEATRVAALAPTDAAVTMTGLRKVFNQGLLGRPITAVDNLSIALPAGECFGFLGVNGAGKSTTLKMLLGEVLPTDGAAHLGGLHVIKDQNKARQLVGYCPQFDALFDLLSVREHLVLYASLRGLQGAVGQTAVTALIEKLHLGAFEHVLASNLSGGNKRKLSVAIAMIGSPPIIVLDEPSTGMDPVSRRFMWELISDISTNQRESTVLLTTHSMEECEALCSRVGIMAAGVLRCLGSIQYLKSRFGHGLVLDVKQALPSDADVADFMATHAVPLTLTMKAMTEWCTQLGRPDRADALSPAHPTGFFLEQLATTDGHVDASSFCTWWLCEDHFDALVRHVATTTASDPDVVVREGTFARLKLPTSLGVAFGLVEDAKDALRIVEYSVSQTSLEAIFNSLASLQPTTTTTTAARNGPSYALVQTPKAS</sequence>
<feature type="domain" description="ABC transporter" evidence="12">
    <location>
        <begin position="1510"/>
        <end position="1748"/>
    </location>
</feature>
<evidence type="ECO:0000313" key="14">
    <source>
        <dbReference type="Proteomes" id="UP000030762"/>
    </source>
</evidence>
<dbReference type="InterPro" id="IPR027417">
    <property type="entry name" value="P-loop_NTPase"/>
</dbReference>
<evidence type="ECO:0000256" key="11">
    <source>
        <dbReference type="SAM" id="Phobius"/>
    </source>
</evidence>
<feature type="compositionally biased region" description="Basic and acidic residues" evidence="10">
    <location>
        <begin position="635"/>
        <end position="656"/>
    </location>
</feature>
<dbReference type="PANTHER" id="PTHR19229">
    <property type="entry name" value="ATP-BINDING CASSETTE TRANSPORTER SUBFAMILY A ABCA"/>
    <property type="match status" value="1"/>
</dbReference>
<comment type="subcellular location">
    <subcellularLocation>
        <location evidence="1">Membrane</location>
        <topology evidence="1">Multi-pass membrane protein</topology>
    </subcellularLocation>
</comment>